<keyword evidence="1" id="KW-0808">Transferase</keyword>
<feature type="binding site" evidence="6">
    <location>
        <position position="331"/>
    </location>
    <ligand>
        <name>ATP</name>
        <dbReference type="ChEBI" id="CHEBI:30616"/>
    </ligand>
</feature>
<dbReference type="PROSITE" id="PS50011">
    <property type="entry name" value="PROTEIN_KINASE_DOM"/>
    <property type="match status" value="1"/>
</dbReference>
<keyword evidence="7" id="KW-0732">Signal</keyword>
<evidence type="ECO:0000256" key="2">
    <source>
        <dbReference type="ARBA" id="ARBA00022741"/>
    </source>
</evidence>
<proteinExistence type="inferred from homology"/>
<accession>V6LV03</accession>
<gene>
    <name evidence="9" type="ORF">SS50377_15641</name>
</gene>
<evidence type="ECO:0000256" key="6">
    <source>
        <dbReference type="PROSITE-ProRule" id="PRU10141"/>
    </source>
</evidence>
<keyword evidence="4 6" id="KW-0067">ATP-binding</keyword>
<dbReference type="InterPro" id="IPR017441">
    <property type="entry name" value="Protein_kinase_ATP_BS"/>
</dbReference>
<dbReference type="PANTHER" id="PTHR11042:SF190">
    <property type="entry name" value="MITOSIS INHIBITOR PROTEIN KINASE MIK1"/>
    <property type="match status" value="1"/>
</dbReference>
<dbReference type="GO" id="GO:0005634">
    <property type="term" value="C:nucleus"/>
    <property type="evidence" value="ECO:0007669"/>
    <property type="project" value="TreeGrafter"/>
</dbReference>
<dbReference type="GO" id="GO:0004672">
    <property type="term" value="F:protein kinase activity"/>
    <property type="evidence" value="ECO:0007669"/>
    <property type="project" value="InterPro"/>
</dbReference>
<keyword evidence="3 9" id="KW-0418">Kinase</keyword>
<dbReference type="GO" id="GO:0005524">
    <property type="term" value="F:ATP binding"/>
    <property type="evidence" value="ECO:0007669"/>
    <property type="project" value="UniProtKB-UniRule"/>
</dbReference>
<feature type="chain" id="PRO_5004751017" evidence="7">
    <location>
        <begin position="21"/>
        <end position="576"/>
    </location>
</feature>
<comment type="similarity">
    <text evidence="5">Belongs to the protein kinase superfamily. Ser/Thr protein kinase family. GCN2 subfamily.</text>
</comment>
<dbReference type="PROSITE" id="PS00108">
    <property type="entry name" value="PROTEIN_KINASE_ST"/>
    <property type="match status" value="1"/>
</dbReference>
<name>V6LV03_9EUKA</name>
<dbReference type="PROSITE" id="PS00107">
    <property type="entry name" value="PROTEIN_KINASE_ATP"/>
    <property type="match status" value="1"/>
</dbReference>
<dbReference type="VEuPathDB" id="GiardiaDB:SS50377_24754"/>
<protein>
    <submittedName>
        <fullName evidence="9">Kinase</fullName>
    </submittedName>
</protein>
<dbReference type="AlphaFoldDB" id="V6LV03"/>
<sequence length="576" mass="67103">MGKYRLRIICILLIIYQQLGQQLFCWQYQQNDIQDSIWIVFLKQTKVIIFRQVSLYIKLFYIQNKNMEQIILDSSVNIQQLMDMLATIQICPNVHMFQYRLHQNVLYIQQSFVPQTFLQKQHTIVSLKESVYLVLKALEVIISLQSLGLLFGGYSSNDFIITKDKVVKYKVNVTHVLMFLSNNFTSRTQQFPLEIYENKISLKSDVYSTGLILIQFLQIRKNNTCMVNNSLQALTKLIKIQDVQFVKILQLMLTTNTTIRYSIAEAVKQLNLIHVRPLKCNFCVMKQEQNYININDMLQTQGQEIQCVIGQGSFGDVYLVYDKGDNEIVVKIIRLNSQQAMNLYISEVNTLYQFRKCEHIIKLFTTDKITIQGELYAMIQQEYAKFGDLRYFLNKFKNKLQIEDFLKIILDITTGLAFIHKHKIVHRDIKPDNIFITEDFTAKIGDFGNNEIIMNGIEMRGSFSGTIGYIAPEVMNGSQISFGVDIWSLGIMIQDICEFSSMLQSNQVLQTLITQCLQENPDNRVTAEQIQEMLKDYQSHIIILDIEEVEQQFEDYDYEAVKPNFTFSDFDALALK</sequence>
<dbReference type="InterPro" id="IPR000719">
    <property type="entry name" value="Prot_kinase_dom"/>
</dbReference>
<evidence type="ECO:0000313" key="9">
    <source>
        <dbReference type="EMBL" id="EST44634.1"/>
    </source>
</evidence>
<dbReference type="GO" id="GO:0005737">
    <property type="term" value="C:cytoplasm"/>
    <property type="evidence" value="ECO:0007669"/>
    <property type="project" value="TreeGrafter"/>
</dbReference>
<feature type="domain" description="Protein kinase" evidence="8">
    <location>
        <begin position="303"/>
        <end position="543"/>
    </location>
</feature>
<evidence type="ECO:0000256" key="1">
    <source>
        <dbReference type="ARBA" id="ARBA00022679"/>
    </source>
</evidence>
<evidence type="ECO:0000256" key="7">
    <source>
        <dbReference type="SAM" id="SignalP"/>
    </source>
</evidence>
<dbReference type="EMBL" id="KI546115">
    <property type="protein sequence ID" value="EST44634.1"/>
    <property type="molecule type" value="Genomic_DNA"/>
</dbReference>
<dbReference type="PANTHER" id="PTHR11042">
    <property type="entry name" value="EUKARYOTIC TRANSLATION INITIATION FACTOR 2-ALPHA KINASE EIF2-ALPHA KINASE -RELATED"/>
    <property type="match status" value="1"/>
</dbReference>
<dbReference type="InterPro" id="IPR008271">
    <property type="entry name" value="Ser/Thr_kinase_AS"/>
</dbReference>
<dbReference type="SMART" id="SM00220">
    <property type="entry name" value="S_TKc"/>
    <property type="match status" value="1"/>
</dbReference>
<evidence type="ECO:0000256" key="3">
    <source>
        <dbReference type="ARBA" id="ARBA00022777"/>
    </source>
</evidence>
<dbReference type="SUPFAM" id="SSF56112">
    <property type="entry name" value="Protein kinase-like (PK-like)"/>
    <property type="match status" value="2"/>
</dbReference>
<evidence type="ECO:0000256" key="5">
    <source>
        <dbReference type="ARBA" id="ARBA00037982"/>
    </source>
</evidence>
<dbReference type="Pfam" id="PF00069">
    <property type="entry name" value="Pkinase"/>
    <property type="match status" value="1"/>
</dbReference>
<evidence type="ECO:0000259" key="8">
    <source>
        <dbReference type="PROSITE" id="PS50011"/>
    </source>
</evidence>
<evidence type="ECO:0000256" key="4">
    <source>
        <dbReference type="ARBA" id="ARBA00022840"/>
    </source>
</evidence>
<feature type="signal peptide" evidence="7">
    <location>
        <begin position="1"/>
        <end position="20"/>
    </location>
</feature>
<organism evidence="9">
    <name type="scientific">Spironucleus salmonicida</name>
    <dbReference type="NCBI Taxonomy" id="348837"/>
    <lineage>
        <taxon>Eukaryota</taxon>
        <taxon>Metamonada</taxon>
        <taxon>Diplomonadida</taxon>
        <taxon>Hexamitidae</taxon>
        <taxon>Hexamitinae</taxon>
        <taxon>Spironucleus</taxon>
    </lineage>
</organism>
<keyword evidence="2 6" id="KW-0547">Nucleotide-binding</keyword>
<reference evidence="9" key="1">
    <citation type="journal article" date="2014" name="PLoS Genet.">
        <title>The Genome of Spironucleus salmonicida Highlights a Fish Pathogen Adapted to Fluctuating Environments.</title>
        <authorList>
            <person name="Xu F."/>
            <person name="Jerlstrom-Hultqvist J."/>
            <person name="Einarsson E."/>
            <person name="Astvaldsson A."/>
            <person name="Svard S.G."/>
            <person name="Andersson J.O."/>
        </authorList>
    </citation>
    <scope>NUCLEOTIDE SEQUENCE</scope>
</reference>
<dbReference type="CDD" id="cd00180">
    <property type="entry name" value="PKc"/>
    <property type="match status" value="1"/>
</dbReference>
<dbReference type="Gene3D" id="1.10.510.10">
    <property type="entry name" value="Transferase(Phosphotransferase) domain 1"/>
    <property type="match status" value="2"/>
</dbReference>
<dbReference type="InterPro" id="IPR050339">
    <property type="entry name" value="CC_SR_Kinase"/>
</dbReference>
<dbReference type="InterPro" id="IPR011009">
    <property type="entry name" value="Kinase-like_dom_sf"/>
</dbReference>